<comment type="similarity">
    <text evidence="2">Belongs to the polysaccharide synthase family.</text>
</comment>
<feature type="transmembrane region" description="Helical" evidence="7">
    <location>
        <begin position="410"/>
        <end position="434"/>
    </location>
</feature>
<feature type="transmembrane region" description="Helical" evidence="7">
    <location>
        <begin position="440"/>
        <end position="463"/>
    </location>
</feature>
<dbReference type="InterPro" id="IPR050833">
    <property type="entry name" value="Poly_Biosynth_Transport"/>
</dbReference>
<sequence length="480" mass="54144">MNSTFRIGMIFTAIGQYSVILIQLLINIILSRLIPVEEFGIVANAQVYLLFFQLIVTAGIGPAIIQKKELNERDYGILFNYTILFSILLSIIFGFSGNLIALAYHNDMYKPLFWSMSVVVLCEGINTVPRAILNKSLRFRALNLRLFFSSFIGAIFGITAAFAGWGIYALVICSAVPAIVSLILNFSAVKIQYTKSLNPQPFLSIQSFTRNQLFFTIFNYLSRNSDNLLVGKFLGPVPIANYQKSYQLLTMPTTVFLGVITPVLQPILSQHQDNVKLIRETFFKIIRVLSLIAFPLTIFMMLNAQEIIFFLFGSRWYGAVVPFSILSFSLWAQMLNAVTSSIFMARDHSNKLLVNGIISILIMIPSIIMGVSFGTIIYVSIFVCIANLINFIVSYWLLMTKVLDGRLQDALKQLIIPALMSILVAIIMVITNPFLSFSNLFFTLLIRGIVWLVVVVICMYFFGEIKVIKSLFKENNNKNQ</sequence>
<accession>A0ABS3GUY2</accession>
<keyword evidence="9" id="KW-1185">Reference proteome</keyword>
<dbReference type="CDD" id="cd13127">
    <property type="entry name" value="MATE_tuaB_like"/>
    <property type="match status" value="1"/>
</dbReference>
<evidence type="ECO:0000313" key="8">
    <source>
        <dbReference type="EMBL" id="MBO0439080.1"/>
    </source>
</evidence>
<feature type="transmembrane region" description="Helical" evidence="7">
    <location>
        <begin position="308"/>
        <end position="331"/>
    </location>
</feature>
<gene>
    <name evidence="8" type="ORF">JZO69_01745</name>
</gene>
<keyword evidence="6 7" id="KW-0472">Membrane</keyword>
<evidence type="ECO:0000313" key="9">
    <source>
        <dbReference type="Proteomes" id="UP000664632"/>
    </source>
</evidence>
<dbReference type="PANTHER" id="PTHR30250">
    <property type="entry name" value="PST FAMILY PREDICTED COLANIC ACID TRANSPORTER"/>
    <property type="match status" value="1"/>
</dbReference>
<evidence type="ECO:0000256" key="6">
    <source>
        <dbReference type="ARBA" id="ARBA00023136"/>
    </source>
</evidence>
<feature type="transmembrane region" description="Helical" evidence="7">
    <location>
        <begin position="352"/>
        <end position="371"/>
    </location>
</feature>
<dbReference type="PANTHER" id="PTHR30250:SF10">
    <property type="entry name" value="LIPOPOLYSACCHARIDE BIOSYNTHESIS PROTEIN WZXC"/>
    <property type="match status" value="1"/>
</dbReference>
<evidence type="ECO:0000256" key="4">
    <source>
        <dbReference type="ARBA" id="ARBA00022692"/>
    </source>
</evidence>
<feature type="transmembrane region" description="Helical" evidence="7">
    <location>
        <begin position="377"/>
        <end position="398"/>
    </location>
</feature>
<dbReference type="RefSeq" id="WP_207111189.1">
    <property type="nucleotide sequence ID" value="NZ_JAFLWD010000006.1"/>
</dbReference>
<protein>
    <submittedName>
        <fullName evidence="8">Lipopolysaccharide biosynthesis protein</fullName>
    </submittedName>
</protein>
<evidence type="ECO:0000256" key="3">
    <source>
        <dbReference type="ARBA" id="ARBA00022475"/>
    </source>
</evidence>
<organism evidence="8 9">
    <name type="scientific">Candidatus Enterococcus ikei</name>
    <dbReference type="NCBI Taxonomy" id="2815326"/>
    <lineage>
        <taxon>Bacteria</taxon>
        <taxon>Bacillati</taxon>
        <taxon>Bacillota</taxon>
        <taxon>Bacilli</taxon>
        <taxon>Lactobacillales</taxon>
        <taxon>Enterococcaceae</taxon>
        <taxon>Enterococcus</taxon>
    </lineage>
</organism>
<keyword evidence="4 7" id="KW-0812">Transmembrane</keyword>
<feature type="transmembrane region" description="Helical" evidence="7">
    <location>
        <begin position="45"/>
        <end position="65"/>
    </location>
</feature>
<evidence type="ECO:0000256" key="1">
    <source>
        <dbReference type="ARBA" id="ARBA00004651"/>
    </source>
</evidence>
<proteinExistence type="inferred from homology"/>
<evidence type="ECO:0000256" key="2">
    <source>
        <dbReference type="ARBA" id="ARBA00007430"/>
    </source>
</evidence>
<name>A0ABS3GUY2_9ENTE</name>
<dbReference type="EMBL" id="JAFLWD010000006">
    <property type="protein sequence ID" value="MBO0439080.1"/>
    <property type="molecule type" value="Genomic_DNA"/>
</dbReference>
<reference evidence="8 9" key="1">
    <citation type="submission" date="2021-03" db="EMBL/GenBank/DDBJ databases">
        <title>Enterococcal diversity collection.</title>
        <authorList>
            <person name="Gilmore M.S."/>
            <person name="Schwartzman J."/>
            <person name="Van Tyne D."/>
            <person name="Martin M."/>
            <person name="Earl A.M."/>
            <person name="Manson A.L."/>
            <person name="Straub T."/>
            <person name="Salamzade R."/>
            <person name="Saavedra J."/>
            <person name="Lebreton F."/>
            <person name="Prichula J."/>
            <person name="Schaufler K."/>
            <person name="Gaca A."/>
            <person name="Sgardioli B."/>
            <person name="Wagenaar J."/>
            <person name="Strong T."/>
        </authorList>
    </citation>
    <scope>NUCLEOTIDE SEQUENCE [LARGE SCALE GENOMIC DNA]</scope>
    <source>
        <strain evidence="8 9">DIV0869a</strain>
    </source>
</reference>
<feature type="transmembrane region" description="Helical" evidence="7">
    <location>
        <begin position="285"/>
        <end position="302"/>
    </location>
</feature>
<comment type="subcellular location">
    <subcellularLocation>
        <location evidence="1">Cell membrane</location>
        <topology evidence="1">Multi-pass membrane protein</topology>
    </subcellularLocation>
</comment>
<feature type="transmembrane region" description="Helical" evidence="7">
    <location>
        <begin position="168"/>
        <end position="189"/>
    </location>
</feature>
<evidence type="ECO:0000256" key="7">
    <source>
        <dbReference type="SAM" id="Phobius"/>
    </source>
</evidence>
<comment type="caution">
    <text evidence="8">The sequence shown here is derived from an EMBL/GenBank/DDBJ whole genome shotgun (WGS) entry which is preliminary data.</text>
</comment>
<evidence type="ECO:0000256" key="5">
    <source>
        <dbReference type="ARBA" id="ARBA00022989"/>
    </source>
</evidence>
<feature type="transmembrane region" description="Helical" evidence="7">
    <location>
        <begin position="112"/>
        <end position="132"/>
    </location>
</feature>
<dbReference type="Proteomes" id="UP000664632">
    <property type="component" value="Unassembled WGS sequence"/>
</dbReference>
<keyword evidence="3" id="KW-1003">Cell membrane</keyword>
<feature type="transmembrane region" description="Helical" evidence="7">
    <location>
        <begin position="7"/>
        <end position="30"/>
    </location>
</feature>
<feature type="transmembrane region" description="Helical" evidence="7">
    <location>
        <begin position="144"/>
        <end position="162"/>
    </location>
</feature>
<keyword evidence="5 7" id="KW-1133">Transmembrane helix</keyword>
<dbReference type="Pfam" id="PF13440">
    <property type="entry name" value="Polysacc_synt_3"/>
    <property type="match status" value="1"/>
</dbReference>
<feature type="transmembrane region" description="Helical" evidence="7">
    <location>
        <begin position="77"/>
        <end position="100"/>
    </location>
</feature>